<comment type="caution">
    <text evidence="1">The sequence shown here is derived from an EMBL/GenBank/DDBJ whole genome shotgun (WGS) entry which is preliminary data.</text>
</comment>
<protein>
    <recommendedName>
        <fullName evidence="2">Transposase-like Mu C-terminal domain-containing protein</fullName>
    </recommendedName>
</protein>
<accession>X1J0V4</accession>
<dbReference type="AlphaFoldDB" id="X1J0V4"/>
<dbReference type="EMBL" id="BARU01040136">
    <property type="protein sequence ID" value="GAH88341.1"/>
    <property type="molecule type" value="Genomic_DNA"/>
</dbReference>
<evidence type="ECO:0008006" key="2">
    <source>
        <dbReference type="Google" id="ProtNLM"/>
    </source>
</evidence>
<feature type="non-terminal residue" evidence="1">
    <location>
        <position position="128"/>
    </location>
</feature>
<proteinExistence type="predicted"/>
<name>X1J0V4_9ZZZZ</name>
<sequence length="128" mass="15128">MQALPNKQYDTSIIEYRVVNNESCIEWKGYYYVVPNQYMYESCLVRESNQQIIIYGPGSGEIIRYLLAEKGRKNRYIGRRSQNSKTTTYTQTREVISRLEELGPIMAEYIEQVKKHKPGTYRHHLRGV</sequence>
<gene>
    <name evidence="1" type="ORF">S03H2_62103</name>
</gene>
<evidence type="ECO:0000313" key="1">
    <source>
        <dbReference type="EMBL" id="GAH88341.1"/>
    </source>
</evidence>
<reference evidence="1" key="1">
    <citation type="journal article" date="2014" name="Front. Microbiol.">
        <title>High frequency of phylogenetically diverse reductive dehalogenase-homologous genes in deep subseafloor sedimentary metagenomes.</title>
        <authorList>
            <person name="Kawai M."/>
            <person name="Futagami T."/>
            <person name="Toyoda A."/>
            <person name="Takaki Y."/>
            <person name="Nishi S."/>
            <person name="Hori S."/>
            <person name="Arai W."/>
            <person name="Tsubouchi T."/>
            <person name="Morono Y."/>
            <person name="Uchiyama I."/>
            <person name="Ito T."/>
            <person name="Fujiyama A."/>
            <person name="Inagaki F."/>
            <person name="Takami H."/>
        </authorList>
    </citation>
    <scope>NUCLEOTIDE SEQUENCE</scope>
    <source>
        <strain evidence="1">Expedition CK06-06</strain>
    </source>
</reference>
<organism evidence="1">
    <name type="scientific">marine sediment metagenome</name>
    <dbReference type="NCBI Taxonomy" id="412755"/>
    <lineage>
        <taxon>unclassified sequences</taxon>
        <taxon>metagenomes</taxon>
        <taxon>ecological metagenomes</taxon>
    </lineage>
</organism>